<dbReference type="EMBL" id="JBHPBY010000011">
    <property type="protein sequence ID" value="MFC1848905.1"/>
    <property type="molecule type" value="Genomic_DNA"/>
</dbReference>
<evidence type="ECO:0000313" key="2">
    <source>
        <dbReference type="EMBL" id="MFC1848905.1"/>
    </source>
</evidence>
<evidence type="ECO:0000259" key="1">
    <source>
        <dbReference type="Pfam" id="PF14361"/>
    </source>
</evidence>
<organism evidence="2 3">
    <name type="scientific">candidate division CSSED10-310 bacterium</name>
    <dbReference type="NCBI Taxonomy" id="2855610"/>
    <lineage>
        <taxon>Bacteria</taxon>
        <taxon>Bacteria division CSSED10-310</taxon>
    </lineage>
</organism>
<name>A0ABV6YRU0_UNCC1</name>
<keyword evidence="3" id="KW-1185">Reference proteome</keyword>
<protein>
    <submittedName>
        <fullName evidence="2">RsbRD N-terminal domain-containing protein</fullName>
    </submittedName>
</protein>
<gene>
    <name evidence="2" type="ORF">ACFL27_01740</name>
</gene>
<reference evidence="2 3" key="1">
    <citation type="submission" date="2024-09" db="EMBL/GenBank/DDBJ databases">
        <title>Laminarin stimulates single cell rates of sulfate reduction while oxygen inhibits transcriptomic activity in coastal marine sediment.</title>
        <authorList>
            <person name="Lindsay M."/>
            <person name="Orcutt B."/>
            <person name="Emerson D."/>
            <person name="Stepanauskas R."/>
            <person name="D'Angelo T."/>
        </authorList>
    </citation>
    <scope>NUCLEOTIDE SEQUENCE [LARGE SCALE GENOMIC DNA]</scope>
    <source>
        <strain evidence="2">SAG AM-311-K15</strain>
    </source>
</reference>
<dbReference type="Proteomes" id="UP001594351">
    <property type="component" value="Unassembled WGS sequence"/>
</dbReference>
<accession>A0ABV6YRU0</accession>
<comment type="caution">
    <text evidence="2">The sequence shown here is derived from an EMBL/GenBank/DDBJ whole genome shotgun (WGS) entry which is preliminary data.</text>
</comment>
<evidence type="ECO:0000313" key="3">
    <source>
        <dbReference type="Proteomes" id="UP001594351"/>
    </source>
</evidence>
<feature type="domain" description="RsbT co-antagonist protein RsbRD N-terminal" evidence="1">
    <location>
        <begin position="21"/>
        <end position="150"/>
    </location>
</feature>
<dbReference type="InterPro" id="IPR025751">
    <property type="entry name" value="RsbRD_N_dom"/>
</dbReference>
<sequence>MDTSKTNVLKQLLIDSESDIKQKWLDQIIETYPADTSRFLVQEKDRFLNPVGFTLEQAIQTIFHEFLTGTDREKLSTALHDIIKIRSVQEFSPSEALRIIFILKKVIREELGAEIARKKLFDELFAFESGIDELMLLCFDIYSQCREKIYEIKFREIKNRHYKLLERMNIFKEEDDDQKQD</sequence>
<proteinExistence type="predicted"/>
<dbReference type="Pfam" id="PF14361">
    <property type="entry name" value="RsbRD_N"/>
    <property type="match status" value="1"/>
</dbReference>